<name>A0A480A4L2_9CYAN</name>
<organism evidence="1 2">
    <name type="scientific">Sphaerospermopsis reniformis</name>
    <dbReference type="NCBI Taxonomy" id="531300"/>
    <lineage>
        <taxon>Bacteria</taxon>
        <taxon>Bacillati</taxon>
        <taxon>Cyanobacteriota</taxon>
        <taxon>Cyanophyceae</taxon>
        <taxon>Nostocales</taxon>
        <taxon>Aphanizomenonaceae</taxon>
        <taxon>Sphaerospermopsis</taxon>
    </lineage>
</organism>
<dbReference type="AlphaFoldDB" id="A0A480A4L2"/>
<evidence type="ECO:0000313" key="2">
    <source>
        <dbReference type="Proteomes" id="UP000300142"/>
    </source>
</evidence>
<comment type="caution">
    <text evidence="1">The sequence shown here is derived from an EMBL/GenBank/DDBJ whole genome shotgun (WGS) entry which is preliminary data.</text>
</comment>
<gene>
    <name evidence="1" type="ORF">SR1949_37100</name>
</gene>
<dbReference type="Proteomes" id="UP000300142">
    <property type="component" value="Unassembled WGS sequence"/>
</dbReference>
<accession>A0A480A4L2</accession>
<proteinExistence type="predicted"/>
<protein>
    <submittedName>
        <fullName evidence="1">Uncharacterized protein</fullName>
    </submittedName>
</protein>
<evidence type="ECO:0000313" key="1">
    <source>
        <dbReference type="EMBL" id="GCL38593.1"/>
    </source>
</evidence>
<reference evidence="2" key="1">
    <citation type="submission" date="2019-02" db="EMBL/GenBank/DDBJ databases">
        <title>Draft genome sequence of Sphaerospermopsis reniformis NIES-1949.</title>
        <authorList>
            <person name="Yamaguchi H."/>
            <person name="Suzuki S."/>
            <person name="Kawachi M."/>
        </authorList>
    </citation>
    <scope>NUCLEOTIDE SEQUENCE [LARGE SCALE GENOMIC DNA]</scope>
    <source>
        <strain evidence="2">NIES-1949</strain>
    </source>
</reference>
<dbReference type="EMBL" id="BJCE01000155">
    <property type="protein sequence ID" value="GCL38593.1"/>
    <property type="molecule type" value="Genomic_DNA"/>
</dbReference>
<sequence>MSNQINKLELVELSAEQQQFLSGGRCHYSPCYKPKNCCGEYKDYKRYTPSPCPDNYPSFNYSDGYQNWD</sequence>
<keyword evidence="2" id="KW-1185">Reference proteome</keyword>